<gene>
    <name evidence="2" type="ORF">GCM10010448_70190</name>
</gene>
<dbReference type="EMBL" id="BAAAUF010000108">
    <property type="protein sequence ID" value="GAA3078319.1"/>
    <property type="molecule type" value="Genomic_DNA"/>
</dbReference>
<name>A0ABP6M711_9ACTN</name>
<sequence>MWGRVQQRPDPADEAPVNPAVAAAMTHELASLRNDPLPTHRLSVRTPARQANENLTHVP</sequence>
<accession>A0ABP6M711</accession>
<protein>
    <submittedName>
        <fullName evidence="2">Uncharacterized protein</fullName>
    </submittedName>
</protein>
<evidence type="ECO:0000256" key="1">
    <source>
        <dbReference type="SAM" id="MobiDB-lite"/>
    </source>
</evidence>
<evidence type="ECO:0000313" key="2">
    <source>
        <dbReference type="EMBL" id="GAA3078319.1"/>
    </source>
</evidence>
<reference evidence="3" key="1">
    <citation type="journal article" date="2019" name="Int. J. Syst. Evol. Microbiol.">
        <title>The Global Catalogue of Microorganisms (GCM) 10K type strain sequencing project: providing services to taxonomists for standard genome sequencing and annotation.</title>
        <authorList>
            <consortium name="The Broad Institute Genomics Platform"/>
            <consortium name="The Broad Institute Genome Sequencing Center for Infectious Disease"/>
            <person name="Wu L."/>
            <person name="Ma J."/>
        </authorList>
    </citation>
    <scope>NUCLEOTIDE SEQUENCE [LARGE SCALE GENOMIC DNA]</scope>
    <source>
        <strain evidence="3">JCM 9091</strain>
    </source>
</reference>
<dbReference type="Proteomes" id="UP001501532">
    <property type="component" value="Unassembled WGS sequence"/>
</dbReference>
<proteinExistence type="predicted"/>
<feature type="compositionally biased region" description="Polar residues" evidence="1">
    <location>
        <begin position="49"/>
        <end position="59"/>
    </location>
</feature>
<keyword evidence="3" id="KW-1185">Reference proteome</keyword>
<comment type="caution">
    <text evidence="2">The sequence shown here is derived from an EMBL/GenBank/DDBJ whole genome shotgun (WGS) entry which is preliminary data.</text>
</comment>
<organism evidence="2 3">
    <name type="scientific">Streptomyces glomeratus</name>
    <dbReference type="NCBI Taxonomy" id="284452"/>
    <lineage>
        <taxon>Bacteria</taxon>
        <taxon>Bacillati</taxon>
        <taxon>Actinomycetota</taxon>
        <taxon>Actinomycetes</taxon>
        <taxon>Kitasatosporales</taxon>
        <taxon>Streptomycetaceae</taxon>
        <taxon>Streptomyces</taxon>
    </lineage>
</organism>
<evidence type="ECO:0000313" key="3">
    <source>
        <dbReference type="Proteomes" id="UP001501532"/>
    </source>
</evidence>
<feature type="region of interest" description="Disordered" evidence="1">
    <location>
        <begin position="32"/>
        <end position="59"/>
    </location>
</feature>